<dbReference type="Pfam" id="PF14541">
    <property type="entry name" value="TAXi_C"/>
    <property type="match status" value="1"/>
</dbReference>
<name>A0A445F8B1_GLYSO</name>
<protein>
    <recommendedName>
        <fullName evidence="1">Xylanase inhibitor C-terminal domain-containing protein</fullName>
    </recommendedName>
</protein>
<dbReference type="InterPro" id="IPR032799">
    <property type="entry name" value="TAXi_C"/>
</dbReference>
<dbReference type="PANTHER" id="PTHR47965:SF103">
    <property type="entry name" value="EUKARYOTIC ASPARTYL PROTEASE FAMILY PROTEIN"/>
    <property type="match status" value="1"/>
</dbReference>
<proteinExistence type="predicted"/>
<evidence type="ECO:0000259" key="1">
    <source>
        <dbReference type="Pfam" id="PF14541"/>
    </source>
</evidence>
<dbReference type="GO" id="GO:0006508">
    <property type="term" value="P:proteolysis"/>
    <property type="evidence" value="ECO:0007669"/>
    <property type="project" value="InterPro"/>
</dbReference>
<evidence type="ECO:0000313" key="2">
    <source>
        <dbReference type="EMBL" id="RZB45037.1"/>
    </source>
</evidence>
<reference evidence="2 3" key="1">
    <citation type="submission" date="2018-09" db="EMBL/GenBank/DDBJ databases">
        <title>A high-quality reference genome of wild soybean provides a powerful tool to mine soybean genomes.</title>
        <authorList>
            <person name="Xie M."/>
            <person name="Chung C.Y.L."/>
            <person name="Li M.-W."/>
            <person name="Wong F.-L."/>
            <person name="Chan T.-F."/>
            <person name="Lam H.-M."/>
        </authorList>
    </citation>
    <scope>NUCLEOTIDE SEQUENCE [LARGE SCALE GENOMIC DNA]</scope>
    <source>
        <strain evidence="3">cv. W05</strain>
        <tissue evidence="2">Hypocotyl of etiolated seedlings</tissue>
    </source>
</reference>
<keyword evidence="3" id="KW-1185">Reference proteome</keyword>
<comment type="caution">
    <text evidence="2">The sequence shown here is derived from an EMBL/GenBank/DDBJ whole genome shotgun (WGS) entry which is preliminary data.</text>
</comment>
<dbReference type="Proteomes" id="UP000289340">
    <property type="component" value="Chromosome 20"/>
</dbReference>
<dbReference type="EMBL" id="QZWG01000020">
    <property type="protein sequence ID" value="RZB45037.1"/>
    <property type="molecule type" value="Genomic_DNA"/>
</dbReference>
<dbReference type="PANTHER" id="PTHR47965">
    <property type="entry name" value="ASPARTYL PROTEASE-RELATED"/>
    <property type="match status" value="1"/>
</dbReference>
<dbReference type="InterPro" id="IPR001461">
    <property type="entry name" value="Aspartic_peptidase_A1"/>
</dbReference>
<accession>A0A445F8B1</accession>
<feature type="domain" description="Xylanase inhibitor C-terminal" evidence="1">
    <location>
        <begin position="2"/>
        <end position="86"/>
    </location>
</feature>
<sequence length="105" mass="11102">MGPGVPTINLVLQNEEVVWSIIGANSMVQFNDVICLGFGDAGSDPSADQVGAVVGGFHLMTSITIGANQLENNMLQFDLATSRLGFCSLFLEHTDCANFNFTSSA</sequence>
<dbReference type="Gene3D" id="2.40.70.10">
    <property type="entry name" value="Acid Proteases"/>
    <property type="match status" value="1"/>
</dbReference>
<evidence type="ECO:0000313" key="3">
    <source>
        <dbReference type="Proteomes" id="UP000289340"/>
    </source>
</evidence>
<dbReference type="SUPFAM" id="SSF50630">
    <property type="entry name" value="Acid proteases"/>
    <property type="match status" value="1"/>
</dbReference>
<organism evidence="2 3">
    <name type="scientific">Glycine soja</name>
    <name type="common">Wild soybean</name>
    <dbReference type="NCBI Taxonomy" id="3848"/>
    <lineage>
        <taxon>Eukaryota</taxon>
        <taxon>Viridiplantae</taxon>
        <taxon>Streptophyta</taxon>
        <taxon>Embryophyta</taxon>
        <taxon>Tracheophyta</taxon>
        <taxon>Spermatophyta</taxon>
        <taxon>Magnoliopsida</taxon>
        <taxon>eudicotyledons</taxon>
        <taxon>Gunneridae</taxon>
        <taxon>Pentapetalae</taxon>
        <taxon>rosids</taxon>
        <taxon>fabids</taxon>
        <taxon>Fabales</taxon>
        <taxon>Fabaceae</taxon>
        <taxon>Papilionoideae</taxon>
        <taxon>50 kb inversion clade</taxon>
        <taxon>NPAAA clade</taxon>
        <taxon>indigoferoid/millettioid clade</taxon>
        <taxon>Phaseoleae</taxon>
        <taxon>Glycine</taxon>
        <taxon>Glycine subgen. Soja</taxon>
    </lineage>
</organism>
<dbReference type="GO" id="GO:0004190">
    <property type="term" value="F:aspartic-type endopeptidase activity"/>
    <property type="evidence" value="ECO:0007669"/>
    <property type="project" value="InterPro"/>
</dbReference>
<dbReference type="InterPro" id="IPR021109">
    <property type="entry name" value="Peptidase_aspartic_dom_sf"/>
</dbReference>
<dbReference type="AlphaFoldDB" id="A0A445F8B1"/>
<gene>
    <name evidence="2" type="ORF">D0Y65_054747</name>
</gene>